<feature type="non-terminal residue" evidence="2">
    <location>
        <position position="1"/>
    </location>
</feature>
<organism evidence="2 3">
    <name type="scientific">Kipferlia bialata</name>
    <dbReference type="NCBI Taxonomy" id="797122"/>
    <lineage>
        <taxon>Eukaryota</taxon>
        <taxon>Metamonada</taxon>
        <taxon>Carpediemonas-like organisms</taxon>
        <taxon>Kipferlia</taxon>
    </lineage>
</organism>
<dbReference type="Pfam" id="PF00085">
    <property type="entry name" value="Thioredoxin"/>
    <property type="match status" value="1"/>
</dbReference>
<dbReference type="InterPro" id="IPR013766">
    <property type="entry name" value="Thioredoxin_domain"/>
</dbReference>
<accession>A0A9K3DAK0</accession>
<gene>
    <name evidence="2" type="ORF">KIPB_015483</name>
</gene>
<proteinExistence type="predicted"/>
<keyword evidence="3" id="KW-1185">Reference proteome</keyword>
<name>A0A9K3DAK0_9EUKA</name>
<evidence type="ECO:0000313" key="3">
    <source>
        <dbReference type="Proteomes" id="UP000265618"/>
    </source>
</evidence>
<evidence type="ECO:0000313" key="2">
    <source>
        <dbReference type="EMBL" id="GIQ91974.1"/>
    </source>
</evidence>
<dbReference type="Gene3D" id="3.40.30.10">
    <property type="entry name" value="Glutaredoxin"/>
    <property type="match status" value="1"/>
</dbReference>
<protein>
    <recommendedName>
        <fullName evidence="1">Thioredoxin domain-containing protein</fullName>
    </recommendedName>
</protein>
<dbReference type="AlphaFoldDB" id="A0A9K3DAK0"/>
<dbReference type="EMBL" id="BDIP01008709">
    <property type="protein sequence ID" value="GIQ91974.1"/>
    <property type="molecule type" value="Genomic_DNA"/>
</dbReference>
<feature type="non-terminal residue" evidence="2">
    <location>
        <position position="167"/>
    </location>
</feature>
<sequence>PCPPCSQALPAFQQAAIDISEFSDTFSASLSYTRTDCYVESALCAKLGVDMYPTVLLFRHSDPQTEGEGEGESGVTVTGAVTWDKYWGVRTRDGYATWILSQTGQHAPLERETVDEAGEDIVPLSPHLLSLSVPSYTEATSGPTPTLLMYTISFSAQHSLVHSLMLE</sequence>
<evidence type="ECO:0000259" key="1">
    <source>
        <dbReference type="Pfam" id="PF00085"/>
    </source>
</evidence>
<dbReference type="InterPro" id="IPR036249">
    <property type="entry name" value="Thioredoxin-like_sf"/>
</dbReference>
<comment type="caution">
    <text evidence="2">The sequence shown here is derived from an EMBL/GenBank/DDBJ whole genome shotgun (WGS) entry which is preliminary data.</text>
</comment>
<dbReference type="SUPFAM" id="SSF52833">
    <property type="entry name" value="Thioredoxin-like"/>
    <property type="match status" value="1"/>
</dbReference>
<dbReference type="Proteomes" id="UP000265618">
    <property type="component" value="Unassembled WGS sequence"/>
</dbReference>
<feature type="domain" description="Thioredoxin" evidence="1">
    <location>
        <begin position="2"/>
        <end position="71"/>
    </location>
</feature>
<reference evidence="2 3" key="1">
    <citation type="journal article" date="2018" name="PLoS ONE">
        <title>The draft genome of Kipferlia bialata reveals reductive genome evolution in fornicate parasites.</title>
        <authorList>
            <person name="Tanifuji G."/>
            <person name="Takabayashi S."/>
            <person name="Kume K."/>
            <person name="Takagi M."/>
            <person name="Nakayama T."/>
            <person name="Kamikawa R."/>
            <person name="Inagaki Y."/>
            <person name="Hashimoto T."/>
        </authorList>
    </citation>
    <scope>NUCLEOTIDE SEQUENCE [LARGE SCALE GENOMIC DNA]</scope>
    <source>
        <strain evidence="2">NY0173</strain>
    </source>
</reference>
<dbReference type="CDD" id="cd02961">
    <property type="entry name" value="PDI_a_family"/>
    <property type="match status" value="1"/>
</dbReference>